<sequence>MSGAYSGRSATREIKARLNIADVVRRYVNLQRHGNRWVAPCPFHQETKPSFSVNEEEGFFHCFGCQASGDLFDFYARINGLEFREALEQLAEETGVKLESFKGKGEGHGEATQERRTFLKMYELAAGYYARNLASEDAKECRAYIAKRRLAPEIIESFGLGWSSRGWQGLADTLRRAGFPADGAVKAGLLSPSDRGSPYDRFRGRLMFPIRSLTGHVIAFGGRIINPDEDAAKYINSADSPIYKKGDHLYGLFQARRTISAKKSAMLTEGYMDVLTLHQYGYTNACGVLGTALTPEQVKRLGGFSSTLELLFDGDGPGRKAALRGVEMAVAKGMRCRVVLMPEGEDIDSLLHDSGPEAFEALRESAPDGLDFCIRMLQAESPRDAVAWVKNFLRQVELPELLPGYLSKLARGLELDEAILRQSLPGMERAARQPVPSAAPVAAAQAVMTRPLAGQEHLPDRGLEAELIRYVVRNPHHLPVLRDHGAELLFGTGFFREMWAHINACAPGYEANDIFSRLTDTHKEFWVVTRMHAPSPLTDDGAETARKEQELTEICERLDNIGAERQGRNCLAAIRQTSSGDDFDEELLQALTETVRRKHGQH</sequence>
<dbReference type="PANTHER" id="PTHR30313">
    <property type="entry name" value="DNA PRIMASE"/>
    <property type="match status" value="1"/>
</dbReference>
<dbReference type="PANTHER" id="PTHR30313:SF2">
    <property type="entry name" value="DNA PRIMASE"/>
    <property type="match status" value="1"/>
</dbReference>
<evidence type="ECO:0000256" key="9">
    <source>
        <dbReference type="ARBA" id="ARBA00022842"/>
    </source>
</evidence>
<keyword evidence="6 12" id="KW-0479">Metal-binding</keyword>
<organism evidence="16">
    <name type="scientific">uncultured delta proteobacterium</name>
    <dbReference type="NCBI Taxonomy" id="34034"/>
    <lineage>
        <taxon>Bacteria</taxon>
        <taxon>Deltaproteobacteria</taxon>
        <taxon>environmental samples</taxon>
    </lineage>
</organism>
<dbReference type="Gene3D" id="3.40.1360.10">
    <property type="match status" value="1"/>
</dbReference>
<dbReference type="SMART" id="SM00493">
    <property type="entry name" value="TOPRIM"/>
    <property type="match status" value="1"/>
</dbReference>
<keyword evidence="8 12" id="KW-0862">Zinc</keyword>
<protein>
    <recommendedName>
        <fullName evidence="12 13">DNA primase</fullName>
        <ecNumber evidence="12">2.7.7.101</ecNumber>
    </recommendedName>
</protein>
<evidence type="ECO:0000256" key="8">
    <source>
        <dbReference type="ARBA" id="ARBA00022833"/>
    </source>
</evidence>
<dbReference type="AlphaFoldDB" id="A0A212J3F5"/>
<proteinExistence type="inferred from homology"/>
<dbReference type="Pfam" id="PF01807">
    <property type="entry name" value="Zn_ribbon_DnaG"/>
    <property type="match status" value="1"/>
</dbReference>
<comment type="similarity">
    <text evidence="12 13">Belongs to the DnaG primase family.</text>
</comment>
<evidence type="ECO:0000256" key="13">
    <source>
        <dbReference type="PIRNR" id="PIRNR002811"/>
    </source>
</evidence>
<dbReference type="PROSITE" id="PS50880">
    <property type="entry name" value="TOPRIM"/>
    <property type="match status" value="1"/>
</dbReference>
<dbReference type="SUPFAM" id="SSF56731">
    <property type="entry name" value="DNA primase core"/>
    <property type="match status" value="1"/>
</dbReference>
<dbReference type="HAMAP" id="MF_00974">
    <property type="entry name" value="DNA_primase_DnaG"/>
    <property type="match status" value="1"/>
</dbReference>
<dbReference type="InterPro" id="IPR002694">
    <property type="entry name" value="Znf_CHC2"/>
</dbReference>
<keyword evidence="11 12" id="KW-0804">Transcription</keyword>
<dbReference type="InterPro" id="IPR006295">
    <property type="entry name" value="DNA_primase_DnaG"/>
</dbReference>
<evidence type="ECO:0000313" key="16">
    <source>
        <dbReference type="EMBL" id="SBV93993.1"/>
    </source>
</evidence>
<keyword evidence="2 12" id="KW-0639">Primosome</keyword>
<dbReference type="InterPro" id="IPR006171">
    <property type="entry name" value="TOPRIM_dom"/>
</dbReference>
<comment type="catalytic activity">
    <reaction evidence="12">
        <text>ssDNA + n NTP = ssDNA/pppN(pN)n-1 hybrid + (n-1) diphosphate.</text>
        <dbReference type="EC" id="2.7.7.101"/>
    </reaction>
</comment>
<dbReference type="SUPFAM" id="SSF57783">
    <property type="entry name" value="Zinc beta-ribbon"/>
    <property type="match status" value="1"/>
</dbReference>
<keyword evidence="3 12" id="KW-0808">Transferase</keyword>
<dbReference type="GO" id="GO:0000428">
    <property type="term" value="C:DNA-directed RNA polymerase complex"/>
    <property type="evidence" value="ECO:0007669"/>
    <property type="project" value="UniProtKB-KW"/>
</dbReference>
<accession>A0A212J3F5</accession>
<dbReference type="GO" id="GO:0003677">
    <property type="term" value="F:DNA binding"/>
    <property type="evidence" value="ECO:0007669"/>
    <property type="project" value="UniProtKB-KW"/>
</dbReference>
<gene>
    <name evidence="12 16" type="primary">dnaG</name>
    <name evidence="16" type="ORF">KL86DPRO_10626</name>
</gene>
<dbReference type="GO" id="GO:1990077">
    <property type="term" value="C:primosome complex"/>
    <property type="evidence" value="ECO:0007669"/>
    <property type="project" value="UniProtKB-KW"/>
</dbReference>
<evidence type="ECO:0000256" key="12">
    <source>
        <dbReference type="HAMAP-Rule" id="MF_00974"/>
    </source>
</evidence>
<keyword evidence="10 12" id="KW-0238">DNA-binding</keyword>
<dbReference type="InterPro" id="IPR034151">
    <property type="entry name" value="TOPRIM_DnaG_bac"/>
</dbReference>
<evidence type="ECO:0000256" key="1">
    <source>
        <dbReference type="ARBA" id="ARBA00022478"/>
    </source>
</evidence>
<keyword evidence="5 12" id="KW-0235">DNA replication</keyword>
<dbReference type="InterPro" id="IPR030846">
    <property type="entry name" value="DnaG_bac"/>
</dbReference>
<dbReference type="FunFam" id="3.90.580.10:FF:000001">
    <property type="entry name" value="DNA primase"/>
    <property type="match status" value="1"/>
</dbReference>
<feature type="zinc finger region" description="CHC2-type" evidence="12 14">
    <location>
        <begin position="41"/>
        <end position="65"/>
    </location>
</feature>
<evidence type="ECO:0000256" key="5">
    <source>
        <dbReference type="ARBA" id="ARBA00022705"/>
    </source>
</evidence>
<evidence type="ECO:0000256" key="14">
    <source>
        <dbReference type="PIRSR" id="PIRSR002811-1"/>
    </source>
</evidence>
<dbReference type="CDD" id="cd03364">
    <property type="entry name" value="TOPRIM_DnaG_primases"/>
    <property type="match status" value="1"/>
</dbReference>
<evidence type="ECO:0000256" key="3">
    <source>
        <dbReference type="ARBA" id="ARBA00022679"/>
    </source>
</evidence>
<dbReference type="InterPro" id="IPR037068">
    <property type="entry name" value="DNA_primase_core_N_sf"/>
</dbReference>
<dbReference type="GO" id="GO:0006269">
    <property type="term" value="P:DNA replication, synthesis of primer"/>
    <property type="evidence" value="ECO:0007669"/>
    <property type="project" value="UniProtKB-UniRule"/>
</dbReference>
<dbReference type="Gene3D" id="3.90.580.10">
    <property type="entry name" value="Zinc finger, CHC2-type domain"/>
    <property type="match status" value="1"/>
</dbReference>
<keyword evidence="9" id="KW-0460">Magnesium</keyword>
<dbReference type="Gene3D" id="3.90.980.10">
    <property type="entry name" value="DNA primase, catalytic core, N-terminal domain"/>
    <property type="match status" value="1"/>
</dbReference>
<feature type="domain" description="Toprim" evidence="15">
    <location>
        <begin position="263"/>
        <end position="344"/>
    </location>
</feature>
<comment type="domain">
    <text evidence="12">Contains an N-terminal zinc-binding domain, a central core domain that contains the primase activity, and a C-terminal DnaB-binding domain.</text>
</comment>
<dbReference type="GO" id="GO:0005737">
    <property type="term" value="C:cytoplasm"/>
    <property type="evidence" value="ECO:0007669"/>
    <property type="project" value="TreeGrafter"/>
</dbReference>
<dbReference type="InterPro" id="IPR036977">
    <property type="entry name" value="DNA_primase_Znf_CHC2"/>
</dbReference>
<keyword evidence="7 12" id="KW-0863">Zinc-finger</keyword>
<evidence type="ECO:0000256" key="6">
    <source>
        <dbReference type="ARBA" id="ARBA00022723"/>
    </source>
</evidence>
<dbReference type="EC" id="2.7.7.101" evidence="12"/>
<evidence type="ECO:0000256" key="7">
    <source>
        <dbReference type="ARBA" id="ARBA00022771"/>
    </source>
</evidence>
<reference evidence="16" key="1">
    <citation type="submission" date="2016-04" db="EMBL/GenBank/DDBJ databases">
        <authorList>
            <person name="Evans L.H."/>
            <person name="Alamgir A."/>
            <person name="Owens N."/>
            <person name="Weber N.D."/>
            <person name="Virtaneva K."/>
            <person name="Barbian K."/>
            <person name="Babar A."/>
            <person name="Rosenke K."/>
        </authorList>
    </citation>
    <scope>NUCLEOTIDE SEQUENCE</scope>
    <source>
        <strain evidence="16">86</strain>
    </source>
</reference>
<dbReference type="PIRSF" id="PIRSF002811">
    <property type="entry name" value="DnaG"/>
    <property type="match status" value="1"/>
</dbReference>
<evidence type="ECO:0000259" key="15">
    <source>
        <dbReference type="PROSITE" id="PS50880"/>
    </source>
</evidence>
<dbReference type="GO" id="GO:0003899">
    <property type="term" value="F:DNA-directed RNA polymerase activity"/>
    <property type="evidence" value="ECO:0007669"/>
    <property type="project" value="UniProtKB-UniRule"/>
</dbReference>
<dbReference type="NCBIfam" id="TIGR01391">
    <property type="entry name" value="dnaG"/>
    <property type="match status" value="1"/>
</dbReference>
<dbReference type="InterPro" id="IPR050219">
    <property type="entry name" value="DnaG_primase"/>
</dbReference>
<comment type="function">
    <text evidence="12 13">RNA polymerase that catalyzes the synthesis of short RNA molecules used as primers for DNA polymerase during DNA replication.</text>
</comment>
<dbReference type="Pfam" id="PF13155">
    <property type="entry name" value="Toprim_2"/>
    <property type="match status" value="1"/>
</dbReference>
<evidence type="ECO:0000256" key="10">
    <source>
        <dbReference type="ARBA" id="ARBA00023125"/>
    </source>
</evidence>
<comment type="subunit">
    <text evidence="12">Monomer. Interacts with DnaB.</text>
</comment>
<dbReference type="SMART" id="SM00400">
    <property type="entry name" value="ZnF_CHCC"/>
    <property type="match status" value="1"/>
</dbReference>
<evidence type="ECO:0000256" key="4">
    <source>
        <dbReference type="ARBA" id="ARBA00022695"/>
    </source>
</evidence>
<dbReference type="InterPro" id="IPR013264">
    <property type="entry name" value="DNAG_N"/>
</dbReference>
<comment type="cofactor">
    <cofactor evidence="12 13 14">
        <name>Zn(2+)</name>
        <dbReference type="ChEBI" id="CHEBI:29105"/>
    </cofactor>
    <text evidence="12 13 14">Binds 1 zinc ion per monomer.</text>
</comment>
<keyword evidence="4 12" id="KW-0548">Nucleotidyltransferase</keyword>
<keyword evidence="1 12" id="KW-0240">DNA-directed RNA polymerase</keyword>
<dbReference type="GO" id="GO:0008270">
    <property type="term" value="F:zinc ion binding"/>
    <property type="evidence" value="ECO:0007669"/>
    <property type="project" value="UniProtKB-UniRule"/>
</dbReference>
<name>A0A212J3F5_9DELT</name>
<evidence type="ECO:0000256" key="11">
    <source>
        <dbReference type="ARBA" id="ARBA00023163"/>
    </source>
</evidence>
<dbReference type="EMBL" id="FLUQ01000001">
    <property type="protein sequence ID" value="SBV93993.1"/>
    <property type="molecule type" value="Genomic_DNA"/>
</dbReference>
<evidence type="ECO:0000256" key="2">
    <source>
        <dbReference type="ARBA" id="ARBA00022515"/>
    </source>
</evidence>
<dbReference type="Pfam" id="PF08275">
    <property type="entry name" value="DNAG_N"/>
    <property type="match status" value="1"/>
</dbReference>